<evidence type="ECO:0000256" key="7">
    <source>
        <dbReference type="RuleBase" id="RU361177"/>
    </source>
</evidence>
<evidence type="ECO:0000313" key="8">
    <source>
        <dbReference type="EMBL" id="EOA33375.1"/>
    </source>
</evidence>
<dbReference type="GO" id="GO:0004499">
    <property type="term" value="F:N,N-dimethylaniline monooxygenase activity"/>
    <property type="evidence" value="ECO:0007669"/>
    <property type="project" value="InterPro"/>
</dbReference>
<accession>R0I5S3</accession>
<evidence type="ECO:0000256" key="3">
    <source>
        <dbReference type="ARBA" id="ARBA00022827"/>
    </source>
</evidence>
<dbReference type="Pfam" id="PF00743">
    <property type="entry name" value="FMO-like"/>
    <property type="match status" value="2"/>
</dbReference>
<keyword evidence="3 7" id="KW-0274">FAD</keyword>
<dbReference type="InterPro" id="IPR020946">
    <property type="entry name" value="Flavin_mOase-like"/>
</dbReference>
<keyword evidence="6 7" id="KW-0503">Monooxygenase</keyword>
<evidence type="ECO:0000256" key="4">
    <source>
        <dbReference type="ARBA" id="ARBA00022857"/>
    </source>
</evidence>
<dbReference type="InterPro" id="IPR036188">
    <property type="entry name" value="FAD/NAD-bd_sf"/>
</dbReference>
<dbReference type="EMBL" id="KB870806">
    <property type="protein sequence ID" value="EOA33375.1"/>
    <property type="molecule type" value="Genomic_DNA"/>
</dbReference>
<keyword evidence="9" id="KW-1185">Reference proteome</keyword>
<keyword evidence="4" id="KW-0521">NADP</keyword>
<dbReference type="EC" id="1.-.-.-" evidence="7"/>
<dbReference type="Gene3D" id="3.50.50.60">
    <property type="entry name" value="FAD/NAD(P)-binding domain"/>
    <property type="match status" value="2"/>
</dbReference>
<comment type="similarity">
    <text evidence="1 7">Belongs to the FMO family.</text>
</comment>
<dbReference type="PRINTS" id="PR00370">
    <property type="entry name" value="FMOXYGENASE"/>
</dbReference>
<dbReference type="OrthoDB" id="66881at2759"/>
<reference evidence="9" key="1">
    <citation type="journal article" date="2013" name="Nat. Genet.">
        <title>The Capsella rubella genome and the genomic consequences of rapid mating system evolution.</title>
        <authorList>
            <person name="Slotte T."/>
            <person name="Hazzouri K.M."/>
            <person name="Agren J.A."/>
            <person name="Koenig D."/>
            <person name="Maumus F."/>
            <person name="Guo Y.L."/>
            <person name="Steige K."/>
            <person name="Platts A.E."/>
            <person name="Escobar J.S."/>
            <person name="Newman L.K."/>
            <person name="Wang W."/>
            <person name="Mandakova T."/>
            <person name="Vello E."/>
            <person name="Smith L.M."/>
            <person name="Henz S.R."/>
            <person name="Steffen J."/>
            <person name="Takuno S."/>
            <person name="Brandvain Y."/>
            <person name="Coop G."/>
            <person name="Andolfatto P."/>
            <person name="Hu T.T."/>
            <person name="Blanchette M."/>
            <person name="Clark R.M."/>
            <person name="Quesneville H."/>
            <person name="Nordborg M."/>
            <person name="Gaut B.S."/>
            <person name="Lysak M.A."/>
            <person name="Jenkins J."/>
            <person name="Grimwood J."/>
            <person name="Chapman J."/>
            <person name="Prochnik S."/>
            <person name="Shu S."/>
            <person name="Rokhsar D."/>
            <person name="Schmutz J."/>
            <person name="Weigel D."/>
            <person name="Wright S.I."/>
        </authorList>
    </citation>
    <scope>NUCLEOTIDE SEQUENCE [LARGE SCALE GENOMIC DNA]</scope>
    <source>
        <strain evidence="9">cv. Monte Gargano</strain>
    </source>
</reference>
<evidence type="ECO:0000256" key="6">
    <source>
        <dbReference type="ARBA" id="ARBA00023033"/>
    </source>
</evidence>
<dbReference type="GO" id="GO:0050660">
    <property type="term" value="F:flavin adenine dinucleotide binding"/>
    <property type="evidence" value="ECO:0007669"/>
    <property type="project" value="InterPro"/>
</dbReference>
<dbReference type="PANTHER" id="PTHR23023">
    <property type="entry name" value="DIMETHYLANILINE MONOOXYGENASE"/>
    <property type="match status" value="1"/>
</dbReference>
<dbReference type="InterPro" id="IPR050346">
    <property type="entry name" value="FMO-like"/>
</dbReference>
<evidence type="ECO:0000313" key="9">
    <source>
        <dbReference type="Proteomes" id="UP000029121"/>
    </source>
</evidence>
<dbReference type="GO" id="GO:0050661">
    <property type="term" value="F:NADP binding"/>
    <property type="evidence" value="ECO:0007669"/>
    <property type="project" value="InterPro"/>
</dbReference>
<sequence length="453" mass="51646">MAPTVNSPTTSCHVAVIGAGAAGLVAARELHHKGHSVVVFERGNQIGGVWAYTPNVESDPLSIDPTRPVIHSSLYNSLRTIIPRECMGFTDFPFSTRPENGSRDPRRHPGHREVLAYLKDFAREFKIEEMIRFETDVVRAEPAAENQKKWRVEFRNSGDISDEIYDAVVVCNGHYTEPRHALIPGIESWPGKQIHSHNYRVPDQFRDQVVVVIGSSVSGVDISRDIANVTKEVHLSSRSTKPETYEQVPGYDNLWLHSTVETVCRDGSVVFRNGKTVYADTIMHCTGYKYYFPFLDTKGEVTVEDNCVGPLYKHIFSPALSPELSFIGLPWQVTPFPMFELQSKWVAAVLAGQISLPSQDEMMEDTKMFYAKLEASGLPKRYTHLMAELDSQFVYDNWLADQCDYPRIEKWREQMFYIVFKRIQAQSITYKDDWADDHLIAEAYEDFVRFTSN</sequence>
<organism evidence="8 9">
    <name type="scientific">Capsella rubella</name>
    <dbReference type="NCBI Taxonomy" id="81985"/>
    <lineage>
        <taxon>Eukaryota</taxon>
        <taxon>Viridiplantae</taxon>
        <taxon>Streptophyta</taxon>
        <taxon>Embryophyta</taxon>
        <taxon>Tracheophyta</taxon>
        <taxon>Spermatophyta</taxon>
        <taxon>Magnoliopsida</taxon>
        <taxon>eudicotyledons</taxon>
        <taxon>Gunneridae</taxon>
        <taxon>Pentapetalae</taxon>
        <taxon>rosids</taxon>
        <taxon>malvids</taxon>
        <taxon>Brassicales</taxon>
        <taxon>Brassicaceae</taxon>
        <taxon>Camelineae</taxon>
        <taxon>Capsella</taxon>
    </lineage>
</organism>
<gene>
    <name evidence="8" type="ORF">CARUB_v10020284mg</name>
</gene>
<dbReference type="STRING" id="81985.R0I5S3"/>
<evidence type="ECO:0000256" key="5">
    <source>
        <dbReference type="ARBA" id="ARBA00023002"/>
    </source>
</evidence>
<evidence type="ECO:0000256" key="1">
    <source>
        <dbReference type="ARBA" id="ARBA00009183"/>
    </source>
</evidence>
<comment type="cofactor">
    <cofactor evidence="7">
        <name>FAD</name>
        <dbReference type="ChEBI" id="CHEBI:57692"/>
    </cofactor>
</comment>
<proteinExistence type="inferred from homology"/>
<dbReference type="InterPro" id="IPR000960">
    <property type="entry name" value="Flavin_mOase"/>
</dbReference>
<keyword evidence="5 7" id="KW-0560">Oxidoreductase</keyword>
<dbReference type="FunFam" id="3.50.50.60:FF:000099">
    <property type="entry name" value="Flavin-containing monooxygenase"/>
    <property type="match status" value="1"/>
</dbReference>
<dbReference type="Proteomes" id="UP000029121">
    <property type="component" value="Unassembled WGS sequence"/>
</dbReference>
<dbReference type="KEGG" id="crb:17894362"/>
<protein>
    <recommendedName>
        <fullName evidence="7">Flavin-containing monooxygenase</fullName>
        <ecNumber evidence="7">1.-.-.-</ecNumber>
    </recommendedName>
</protein>
<keyword evidence="2 7" id="KW-0285">Flavoprotein</keyword>
<dbReference type="eggNOG" id="KOG1399">
    <property type="taxonomic scope" value="Eukaryota"/>
</dbReference>
<dbReference type="AlphaFoldDB" id="R0I5S3"/>
<dbReference type="SUPFAM" id="SSF51905">
    <property type="entry name" value="FAD/NAD(P)-binding domain"/>
    <property type="match status" value="2"/>
</dbReference>
<name>R0I5S3_9BRAS</name>
<evidence type="ECO:0000256" key="2">
    <source>
        <dbReference type="ARBA" id="ARBA00022630"/>
    </source>
</evidence>